<keyword evidence="3" id="KW-0349">Heme</keyword>
<accession>A0A9Q0K4N6</accession>
<gene>
    <name evidence="8" type="ORF">NE237_021218</name>
</gene>
<dbReference type="PANTHER" id="PTHR47946:SF14">
    <property type="entry name" value="CYTOCHROME P450 FAMILY PROTEIN"/>
    <property type="match status" value="1"/>
</dbReference>
<evidence type="ECO:0000313" key="9">
    <source>
        <dbReference type="Proteomes" id="UP001141806"/>
    </source>
</evidence>
<dbReference type="InterPro" id="IPR001128">
    <property type="entry name" value="Cyt_P450"/>
</dbReference>
<organism evidence="8 9">
    <name type="scientific">Protea cynaroides</name>
    <dbReference type="NCBI Taxonomy" id="273540"/>
    <lineage>
        <taxon>Eukaryota</taxon>
        <taxon>Viridiplantae</taxon>
        <taxon>Streptophyta</taxon>
        <taxon>Embryophyta</taxon>
        <taxon>Tracheophyta</taxon>
        <taxon>Spermatophyta</taxon>
        <taxon>Magnoliopsida</taxon>
        <taxon>Proteales</taxon>
        <taxon>Proteaceae</taxon>
        <taxon>Protea</taxon>
    </lineage>
</organism>
<dbReference type="AlphaFoldDB" id="A0A9Q0K4N6"/>
<dbReference type="PRINTS" id="PR00463">
    <property type="entry name" value="EP450I"/>
</dbReference>
<dbReference type="GO" id="GO:0016705">
    <property type="term" value="F:oxidoreductase activity, acting on paired donors, with incorporation or reduction of molecular oxygen"/>
    <property type="evidence" value="ECO:0007669"/>
    <property type="project" value="InterPro"/>
</dbReference>
<sequence length="413" mass="46333">MFRALDELFAKTRVRPKVGVLLSAMIVDNNYFSGGVPSRVQALDVIDLLSNLMNELPVALATDYSVPSSALSRPGVISKFAHVSALEKVSTTSYERVRSSLYLGATERANSLIHPEAKDGSSPISPDGVWQNSIEGKFFGSYISVLSQISVGQIRFQVRFHSTPIQSRLPSGCDIINSWDRLCKTREVMKVSVSRRNGLVCYLLHAITIGVPWCGNWGFEFGAGSFALTVEAYASKSVNFFTGYFLPNLPKPRATAMVNIWAIPHDEVSWTEPNKLTPEQFKEEDVNIMKSDLRLALCRRVYPGKAMGLVTVQLWLAELLQNFKWVPSFSVDLSECIKLSLEMTNLLIYGAVLRNAPARWDKLVIILGDGNPKANFDNEIGIYTWKISPIQWSNFTAAKKWCWFAEVWRDFSR</sequence>
<evidence type="ECO:0000256" key="1">
    <source>
        <dbReference type="ARBA" id="ARBA00001971"/>
    </source>
</evidence>
<evidence type="ECO:0000256" key="7">
    <source>
        <dbReference type="ARBA" id="ARBA00023033"/>
    </source>
</evidence>
<dbReference type="PANTHER" id="PTHR47946">
    <property type="entry name" value="CYTOCHROME P450 78A7-RELATED"/>
    <property type="match status" value="1"/>
</dbReference>
<comment type="cofactor">
    <cofactor evidence="1">
        <name>heme</name>
        <dbReference type="ChEBI" id="CHEBI:30413"/>
    </cofactor>
</comment>
<evidence type="ECO:0000256" key="3">
    <source>
        <dbReference type="ARBA" id="ARBA00022617"/>
    </source>
</evidence>
<dbReference type="GO" id="GO:0020037">
    <property type="term" value="F:heme binding"/>
    <property type="evidence" value="ECO:0007669"/>
    <property type="project" value="InterPro"/>
</dbReference>
<keyword evidence="4" id="KW-0479">Metal-binding</keyword>
<dbReference type="EMBL" id="JAMYWD010000009">
    <property type="protein sequence ID" value="KAJ4961308.1"/>
    <property type="molecule type" value="Genomic_DNA"/>
</dbReference>
<proteinExistence type="inferred from homology"/>
<reference evidence="8" key="1">
    <citation type="journal article" date="2023" name="Plant J.">
        <title>The genome of the king protea, Protea cynaroides.</title>
        <authorList>
            <person name="Chang J."/>
            <person name="Duong T.A."/>
            <person name="Schoeman C."/>
            <person name="Ma X."/>
            <person name="Roodt D."/>
            <person name="Barker N."/>
            <person name="Li Z."/>
            <person name="Van de Peer Y."/>
            <person name="Mizrachi E."/>
        </authorList>
    </citation>
    <scope>NUCLEOTIDE SEQUENCE</scope>
    <source>
        <tissue evidence="8">Young leaves</tissue>
    </source>
</reference>
<keyword evidence="6" id="KW-0408">Iron</keyword>
<dbReference type="Proteomes" id="UP001141806">
    <property type="component" value="Unassembled WGS sequence"/>
</dbReference>
<protein>
    <submittedName>
        <fullName evidence="8">Uncharacterized protein</fullName>
    </submittedName>
</protein>
<evidence type="ECO:0000256" key="5">
    <source>
        <dbReference type="ARBA" id="ARBA00023002"/>
    </source>
</evidence>
<keyword evidence="9" id="KW-1185">Reference proteome</keyword>
<dbReference type="InterPro" id="IPR002401">
    <property type="entry name" value="Cyt_P450_E_grp-I"/>
</dbReference>
<keyword evidence="5" id="KW-0560">Oxidoreductase</keyword>
<evidence type="ECO:0000256" key="4">
    <source>
        <dbReference type="ARBA" id="ARBA00022723"/>
    </source>
</evidence>
<dbReference type="Gene3D" id="1.10.630.10">
    <property type="entry name" value="Cytochrome P450"/>
    <property type="match status" value="1"/>
</dbReference>
<evidence type="ECO:0000313" key="8">
    <source>
        <dbReference type="EMBL" id="KAJ4961308.1"/>
    </source>
</evidence>
<dbReference type="InterPro" id="IPR051996">
    <property type="entry name" value="Cytochrome_P450_78A"/>
</dbReference>
<name>A0A9Q0K4N6_9MAGN</name>
<dbReference type="Pfam" id="PF00067">
    <property type="entry name" value="p450"/>
    <property type="match status" value="1"/>
</dbReference>
<keyword evidence="7" id="KW-0503">Monooxygenase</keyword>
<comment type="caution">
    <text evidence="8">The sequence shown here is derived from an EMBL/GenBank/DDBJ whole genome shotgun (WGS) entry which is preliminary data.</text>
</comment>
<dbReference type="InterPro" id="IPR036396">
    <property type="entry name" value="Cyt_P450_sf"/>
</dbReference>
<dbReference type="SUPFAM" id="SSF48264">
    <property type="entry name" value="Cytochrome P450"/>
    <property type="match status" value="1"/>
</dbReference>
<dbReference type="GO" id="GO:0004497">
    <property type="term" value="F:monooxygenase activity"/>
    <property type="evidence" value="ECO:0007669"/>
    <property type="project" value="UniProtKB-KW"/>
</dbReference>
<comment type="similarity">
    <text evidence="2">Belongs to the cytochrome P450 family.</text>
</comment>
<evidence type="ECO:0000256" key="2">
    <source>
        <dbReference type="ARBA" id="ARBA00010617"/>
    </source>
</evidence>
<dbReference type="GO" id="GO:0005506">
    <property type="term" value="F:iron ion binding"/>
    <property type="evidence" value="ECO:0007669"/>
    <property type="project" value="InterPro"/>
</dbReference>
<dbReference type="OrthoDB" id="436852at2759"/>
<evidence type="ECO:0000256" key="6">
    <source>
        <dbReference type="ARBA" id="ARBA00023004"/>
    </source>
</evidence>